<dbReference type="Pfam" id="PF08240">
    <property type="entry name" value="ADH_N"/>
    <property type="match status" value="1"/>
</dbReference>
<dbReference type="InterPro" id="IPR011032">
    <property type="entry name" value="GroES-like_sf"/>
</dbReference>
<dbReference type="SMART" id="SM00829">
    <property type="entry name" value="PKS_ER"/>
    <property type="match status" value="1"/>
</dbReference>
<comment type="caution">
    <text evidence="2">The sequence shown here is derived from an EMBL/GenBank/DDBJ whole genome shotgun (WGS) entry which is preliminary data.</text>
</comment>
<gene>
    <name evidence="2" type="ORF">D9V34_11960</name>
</gene>
<dbReference type="InterPro" id="IPR051397">
    <property type="entry name" value="Zn-ADH-like_protein"/>
</dbReference>
<dbReference type="EMBL" id="RCUY01000010">
    <property type="protein sequence ID" value="RLP81338.1"/>
    <property type="molecule type" value="Genomic_DNA"/>
</dbReference>
<dbReference type="OrthoDB" id="2665481at2"/>
<accession>A0A3L7APD4</accession>
<dbReference type="SUPFAM" id="SSF51735">
    <property type="entry name" value="NAD(P)-binding Rossmann-fold domains"/>
    <property type="match status" value="1"/>
</dbReference>
<keyword evidence="3" id="KW-1185">Reference proteome</keyword>
<dbReference type="InterPro" id="IPR013154">
    <property type="entry name" value="ADH-like_N"/>
</dbReference>
<dbReference type="InterPro" id="IPR020843">
    <property type="entry name" value="ER"/>
</dbReference>
<dbReference type="InterPro" id="IPR036291">
    <property type="entry name" value="NAD(P)-bd_dom_sf"/>
</dbReference>
<evidence type="ECO:0000259" key="1">
    <source>
        <dbReference type="SMART" id="SM00829"/>
    </source>
</evidence>
<dbReference type="Gene3D" id="3.40.50.720">
    <property type="entry name" value="NAD(P)-binding Rossmann-like Domain"/>
    <property type="match status" value="1"/>
</dbReference>
<protein>
    <recommendedName>
        <fullName evidence="1">Enoyl reductase (ER) domain-containing protein</fullName>
    </recommendedName>
</protein>
<sequence length="314" mass="32626">MPPTQPSLHPLRYSSDRAVVRVTHASVGVTDVMAARGDYLLHPRPGFISGYDLVGEIESLPAGSSGLRVGQRVAAILPGMGAHTTRVTLSPSLLVPVPEALDSASVATAPLDAVTAHFALAALPPGSTSVLIQGIGGALGAWAAQLAQARGLRVWGTASSRSQAFAEGLGAHILDYRDPDWMNTLNIQSGGGVDGVIDATGNRDLHRVVAPRGRIVRLAFGGPIGRQKSATARGFVRTGLHRFADPSERVCSAPMIVALRRDAYRRVLADILAGLDTGSLLAPEPVIYPLDRVAEAFPAAGSAVPGTKVVLDLG</sequence>
<evidence type="ECO:0000313" key="3">
    <source>
        <dbReference type="Proteomes" id="UP000269438"/>
    </source>
</evidence>
<dbReference type="Pfam" id="PF00107">
    <property type="entry name" value="ADH_zinc_N"/>
    <property type="match status" value="1"/>
</dbReference>
<organism evidence="2 3">
    <name type="scientific">Mycetocola lacteus</name>
    <dbReference type="NCBI Taxonomy" id="76637"/>
    <lineage>
        <taxon>Bacteria</taxon>
        <taxon>Bacillati</taxon>
        <taxon>Actinomycetota</taxon>
        <taxon>Actinomycetes</taxon>
        <taxon>Micrococcales</taxon>
        <taxon>Microbacteriaceae</taxon>
        <taxon>Mycetocola</taxon>
    </lineage>
</organism>
<dbReference type="InterPro" id="IPR013149">
    <property type="entry name" value="ADH-like_C"/>
</dbReference>
<reference evidence="2 3" key="1">
    <citation type="submission" date="2018-10" db="EMBL/GenBank/DDBJ databases">
        <authorList>
            <person name="Li J."/>
        </authorList>
    </citation>
    <scope>NUCLEOTIDE SEQUENCE [LARGE SCALE GENOMIC DNA]</scope>
    <source>
        <strain evidence="2 3">JCM 11654</strain>
    </source>
</reference>
<dbReference type="Proteomes" id="UP000269438">
    <property type="component" value="Unassembled WGS sequence"/>
</dbReference>
<dbReference type="PANTHER" id="PTHR43677">
    <property type="entry name" value="SHORT-CHAIN DEHYDROGENASE/REDUCTASE"/>
    <property type="match status" value="1"/>
</dbReference>
<dbReference type="AlphaFoldDB" id="A0A3L7APD4"/>
<dbReference type="GO" id="GO:0016491">
    <property type="term" value="F:oxidoreductase activity"/>
    <property type="evidence" value="ECO:0007669"/>
    <property type="project" value="InterPro"/>
</dbReference>
<dbReference type="Gene3D" id="3.90.180.10">
    <property type="entry name" value="Medium-chain alcohol dehydrogenases, catalytic domain"/>
    <property type="match status" value="1"/>
</dbReference>
<dbReference type="PANTHER" id="PTHR43677:SF4">
    <property type="entry name" value="QUINONE OXIDOREDUCTASE-LIKE PROTEIN 2"/>
    <property type="match status" value="1"/>
</dbReference>
<name>A0A3L7APD4_9MICO</name>
<evidence type="ECO:0000313" key="2">
    <source>
        <dbReference type="EMBL" id="RLP81338.1"/>
    </source>
</evidence>
<dbReference type="SUPFAM" id="SSF50129">
    <property type="entry name" value="GroES-like"/>
    <property type="match status" value="1"/>
</dbReference>
<feature type="domain" description="Enoyl reductase (ER)" evidence="1">
    <location>
        <begin position="6"/>
        <end position="311"/>
    </location>
</feature>
<proteinExistence type="predicted"/>